<reference evidence="2 3" key="1">
    <citation type="submission" date="2018-05" db="EMBL/GenBank/DDBJ databases">
        <title>Genomic Encyclopedia of Type Strains, Phase IV (KMG-IV): sequencing the most valuable type-strain genomes for metagenomic binning, comparative biology and taxonomic classification.</title>
        <authorList>
            <person name="Goeker M."/>
        </authorList>
    </citation>
    <scope>NUCLEOTIDE SEQUENCE [LARGE SCALE GENOMIC DNA]</scope>
    <source>
        <strain evidence="2 3">DSM 25350</strain>
    </source>
</reference>
<name>A0A316G1B0_9GAMM</name>
<dbReference type="PANTHER" id="PTHR33525:SF3">
    <property type="entry name" value="RIBONUCLEASE Y"/>
    <property type="match status" value="1"/>
</dbReference>
<dbReference type="OrthoDB" id="598113at2"/>
<sequence length="278" mass="30524">MSLEQTFLAELLDAIKNDRLTLPTLPEVALRIREAVEDPEATSSAIANEIAKDAALAARVIKVANSPLLRGRIAVDNLQLAITRMGIAFVRNLATGLAMEQMFQATNDQVDARLRETWEHSIEVASICQVLASHYTDLKPDQAMLAGLVHEIGTLPILTCAEDTPDILEHKGILEKVIHRLHPKIGAAILKTWDFPPELVAIPMGYLDFERTHEGPADYVDLVTVANLQSYAGSNHRLSQVDWNTVPAFKKLGMSPEVDVHDVDELAEDLSVARSALS</sequence>
<dbReference type="InterPro" id="IPR052340">
    <property type="entry name" value="RNase_Y/CdgJ"/>
</dbReference>
<evidence type="ECO:0000259" key="1">
    <source>
        <dbReference type="PROSITE" id="PS51833"/>
    </source>
</evidence>
<organism evidence="2 3">
    <name type="scientific">Pleionea mediterranea</name>
    <dbReference type="NCBI Taxonomy" id="523701"/>
    <lineage>
        <taxon>Bacteria</taxon>
        <taxon>Pseudomonadati</taxon>
        <taxon>Pseudomonadota</taxon>
        <taxon>Gammaproteobacteria</taxon>
        <taxon>Oceanospirillales</taxon>
        <taxon>Pleioneaceae</taxon>
        <taxon>Pleionea</taxon>
    </lineage>
</organism>
<evidence type="ECO:0000313" key="2">
    <source>
        <dbReference type="EMBL" id="PWK54462.1"/>
    </source>
</evidence>
<dbReference type="InterPro" id="IPR013976">
    <property type="entry name" value="HDOD"/>
</dbReference>
<comment type="caution">
    <text evidence="2">The sequence shown here is derived from an EMBL/GenBank/DDBJ whole genome shotgun (WGS) entry which is preliminary data.</text>
</comment>
<dbReference type="SUPFAM" id="SSF109604">
    <property type="entry name" value="HD-domain/PDEase-like"/>
    <property type="match status" value="1"/>
</dbReference>
<dbReference type="EMBL" id="QGGU01000001">
    <property type="protein sequence ID" value="PWK54462.1"/>
    <property type="molecule type" value="Genomic_DNA"/>
</dbReference>
<dbReference type="InterPro" id="IPR003607">
    <property type="entry name" value="HD/PDEase_dom"/>
</dbReference>
<dbReference type="PANTHER" id="PTHR33525">
    <property type="match status" value="1"/>
</dbReference>
<evidence type="ECO:0000313" key="3">
    <source>
        <dbReference type="Proteomes" id="UP000245790"/>
    </source>
</evidence>
<dbReference type="AlphaFoldDB" id="A0A316G1B0"/>
<dbReference type="Pfam" id="PF08668">
    <property type="entry name" value="HDOD"/>
    <property type="match status" value="1"/>
</dbReference>
<dbReference type="Proteomes" id="UP000245790">
    <property type="component" value="Unassembled WGS sequence"/>
</dbReference>
<accession>A0A316G1B0</accession>
<dbReference type="PROSITE" id="PS51833">
    <property type="entry name" value="HDOD"/>
    <property type="match status" value="1"/>
</dbReference>
<dbReference type="RefSeq" id="WP_109761577.1">
    <property type="nucleotide sequence ID" value="NZ_QGGU01000001.1"/>
</dbReference>
<protein>
    <submittedName>
        <fullName evidence="2">HD-like signal output (HDOD) protein</fullName>
    </submittedName>
</protein>
<proteinExistence type="predicted"/>
<feature type="domain" description="HDOD" evidence="1">
    <location>
        <begin position="22"/>
        <end position="209"/>
    </location>
</feature>
<keyword evidence="3" id="KW-1185">Reference proteome</keyword>
<dbReference type="Gene3D" id="1.10.3210.10">
    <property type="entry name" value="Hypothetical protein af1432"/>
    <property type="match status" value="1"/>
</dbReference>
<gene>
    <name evidence="2" type="ORF">C8D97_101310</name>
</gene>
<dbReference type="CDD" id="cd00077">
    <property type="entry name" value="HDc"/>
    <property type="match status" value="1"/>
</dbReference>